<reference evidence="2 3" key="1">
    <citation type="submission" date="2014-06" db="EMBL/GenBank/DDBJ databases">
        <authorList>
            <person name="Swart Estienne"/>
        </authorList>
    </citation>
    <scope>NUCLEOTIDE SEQUENCE [LARGE SCALE GENOMIC DNA]</scope>
    <source>
        <strain evidence="2 3">130c</strain>
    </source>
</reference>
<dbReference type="OrthoDB" id="6108356at2759"/>
<gene>
    <name evidence="2" type="primary">Contig1947.g2109</name>
    <name evidence="2" type="ORF">STYLEM_13177</name>
</gene>
<keyword evidence="1" id="KW-1133">Transmembrane helix</keyword>
<evidence type="ECO:0000256" key="1">
    <source>
        <dbReference type="SAM" id="Phobius"/>
    </source>
</evidence>
<proteinExistence type="predicted"/>
<evidence type="ECO:0000313" key="2">
    <source>
        <dbReference type="EMBL" id="CDW84120.1"/>
    </source>
</evidence>
<evidence type="ECO:0000313" key="3">
    <source>
        <dbReference type="Proteomes" id="UP000039865"/>
    </source>
</evidence>
<keyword evidence="1" id="KW-0812">Transmembrane</keyword>
<keyword evidence="3" id="KW-1185">Reference proteome</keyword>
<dbReference type="InParanoid" id="A0A078AP20"/>
<dbReference type="AlphaFoldDB" id="A0A078AP20"/>
<feature type="transmembrane region" description="Helical" evidence="1">
    <location>
        <begin position="89"/>
        <end position="116"/>
    </location>
</feature>
<organism evidence="2 3">
    <name type="scientific">Stylonychia lemnae</name>
    <name type="common">Ciliate</name>
    <dbReference type="NCBI Taxonomy" id="5949"/>
    <lineage>
        <taxon>Eukaryota</taxon>
        <taxon>Sar</taxon>
        <taxon>Alveolata</taxon>
        <taxon>Ciliophora</taxon>
        <taxon>Intramacronucleata</taxon>
        <taxon>Spirotrichea</taxon>
        <taxon>Stichotrichia</taxon>
        <taxon>Sporadotrichida</taxon>
        <taxon>Oxytrichidae</taxon>
        <taxon>Stylonychinae</taxon>
        <taxon>Stylonychia</taxon>
    </lineage>
</organism>
<dbReference type="EMBL" id="CCKQ01012497">
    <property type="protein sequence ID" value="CDW84120.1"/>
    <property type="molecule type" value="Genomic_DNA"/>
</dbReference>
<feature type="transmembrane region" description="Helical" evidence="1">
    <location>
        <begin position="61"/>
        <end position="77"/>
    </location>
</feature>
<keyword evidence="1" id="KW-0472">Membrane</keyword>
<name>A0A078AP20_STYLE</name>
<accession>A0A078AP20</accession>
<dbReference type="Proteomes" id="UP000039865">
    <property type="component" value="Unassembled WGS sequence"/>
</dbReference>
<protein>
    <submittedName>
        <fullName evidence="2">Uncharacterized protein</fullName>
    </submittedName>
</protein>
<sequence>MKLFFFLRIQDGSSLLVHLVSEVFKLLKNFLLFFIIFNLQLGMIFLIFFKILQNFEFNQGNILVYILMSFGISTGYFQHNNYHKKAEVVVIYTGIIWLIALLIGIIMIMNFIIDVISEFYQRNMQKLVLKSYIAKENFIDKNENLYRNDDLKTIKYFPNFIIFRNSLNKEIDYNWEQKQFIKYLKYSIRKRSIKFEQERNICYLSIQTNNNYETDKNPYQITNMKIFMKNLLYSIRNMLKLRRIARMNYSNNLKEEMSLMYKLKGRIPKPQGFKNT</sequence>
<feature type="transmembrane region" description="Helical" evidence="1">
    <location>
        <begin position="30"/>
        <end position="49"/>
    </location>
</feature>